<gene>
    <name evidence="2" type="ORF">DUNSADRAFT_11293</name>
</gene>
<evidence type="ECO:0008006" key="4">
    <source>
        <dbReference type="Google" id="ProtNLM"/>
    </source>
</evidence>
<accession>A0ABQ7GDM4</accession>
<organism evidence="2 3">
    <name type="scientific">Dunaliella salina</name>
    <name type="common">Green alga</name>
    <name type="synonym">Protococcus salinus</name>
    <dbReference type="NCBI Taxonomy" id="3046"/>
    <lineage>
        <taxon>Eukaryota</taxon>
        <taxon>Viridiplantae</taxon>
        <taxon>Chlorophyta</taxon>
        <taxon>core chlorophytes</taxon>
        <taxon>Chlorophyceae</taxon>
        <taxon>CS clade</taxon>
        <taxon>Chlamydomonadales</taxon>
        <taxon>Dunaliellaceae</taxon>
        <taxon>Dunaliella</taxon>
    </lineage>
</organism>
<feature type="compositionally biased region" description="Low complexity" evidence="1">
    <location>
        <begin position="50"/>
        <end position="62"/>
    </location>
</feature>
<feature type="compositionally biased region" description="Pro residues" evidence="1">
    <location>
        <begin position="255"/>
        <end position="264"/>
    </location>
</feature>
<evidence type="ECO:0000313" key="2">
    <source>
        <dbReference type="EMBL" id="KAF5832711.1"/>
    </source>
</evidence>
<proteinExistence type="predicted"/>
<name>A0ABQ7GDM4_DUNSA</name>
<feature type="compositionally biased region" description="Basic and acidic residues" evidence="1">
    <location>
        <begin position="24"/>
        <end position="35"/>
    </location>
</feature>
<comment type="caution">
    <text evidence="2">The sequence shown here is derived from an EMBL/GenBank/DDBJ whole genome shotgun (WGS) entry which is preliminary data.</text>
</comment>
<protein>
    <recommendedName>
        <fullName evidence="4">Encoded protein</fullName>
    </recommendedName>
</protein>
<sequence>MPVAEREFSNINNMLALQQQQEQQQREQEAIDREQQQQQQQQQEHHRKMAFAAHPSSPARASAELRSSFREMADQRPEDAPEGYAPPPAAVTTVHQPHLDPLFHRGRLPTVAPPKLQPPFRAAYPTSSHPGIIFDDEEDSPNTGARASPLGPGTFPAGADAGGHLSPSPRPTRFSPRTDAAATLADAKGEERVERSDRTFGLPGSLATQLSRRTAETMAGGAYLSADGALLPDNTASPSSRPPAEAEDGSAPPARASPPPHLLD</sequence>
<keyword evidence="3" id="KW-1185">Reference proteome</keyword>
<dbReference type="Proteomes" id="UP000815325">
    <property type="component" value="Unassembled WGS sequence"/>
</dbReference>
<evidence type="ECO:0000313" key="3">
    <source>
        <dbReference type="Proteomes" id="UP000815325"/>
    </source>
</evidence>
<feature type="compositionally biased region" description="Basic and acidic residues" evidence="1">
    <location>
        <begin position="187"/>
        <end position="198"/>
    </location>
</feature>
<feature type="region of interest" description="Disordered" evidence="1">
    <location>
        <begin position="18"/>
        <end position="204"/>
    </location>
</feature>
<evidence type="ECO:0000256" key="1">
    <source>
        <dbReference type="SAM" id="MobiDB-lite"/>
    </source>
</evidence>
<feature type="region of interest" description="Disordered" evidence="1">
    <location>
        <begin position="226"/>
        <end position="264"/>
    </location>
</feature>
<reference evidence="2" key="1">
    <citation type="submission" date="2017-08" db="EMBL/GenBank/DDBJ databases">
        <authorList>
            <person name="Polle J.E."/>
            <person name="Barry K."/>
            <person name="Cushman J."/>
            <person name="Schmutz J."/>
            <person name="Tran D."/>
            <person name="Hathwaick L.T."/>
            <person name="Yim W.C."/>
            <person name="Jenkins J."/>
            <person name="Mckie-Krisberg Z.M."/>
            <person name="Prochnik S."/>
            <person name="Lindquist E."/>
            <person name="Dockter R.B."/>
            <person name="Adam C."/>
            <person name="Molina H."/>
            <person name="Bunkerborg J."/>
            <person name="Jin E."/>
            <person name="Buchheim M."/>
            <person name="Magnuson J."/>
        </authorList>
    </citation>
    <scope>NUCLEOTIDE SEQUENCE</scope>
    <source>
        <strain evidence="2">CCAP 19/18</strain>
    </source>
</reference>
<dbReference type="EMBL" id="MU069854">
    <property type="protein sequence ID" value="KAF5832711.1"/>
    <property type="molecule type" value="Genomic_DNA"/>
</dbReference>
<feature type="compositionally biased region" description="Basic and acidic residues" evidence="1">
    <location>
        <begin position="67"/>
        <end position="79"/>
    </location>
</feature>